<reference evidence="2" key="1">
    <citation type="submission" date="2009-09" db="EMBL/GenBank/DDBJ databases">
        <title>The complete genome of Nakamurella multipartita DSM 44233.</title>
        <authorList>
            <consortium name="US DOE Joint Genome Institute (JGI-PGF)"/>
            <person name="Lucas S."/>
            <person name="Copeland A."/>
            <person name="Lapidus A."/>
            <person name="Glavina del Rio T."/>
            <person name="Dalin E."/>
            <person name="Tice H."/>
            <person name="Bruce D."/>
            <person name="Goodwin L."/>
            <person name="Pitluck S."/>
            <person name="Kyrpides N."/>
            <person name="Mavromatis K."/>
            <person name="Ivanova N."/>
            <person name="Ovchinnikova G."/>
            <person name="Sims D."/>
            <person name="Meincke L."/>
            <person name="Brettin T."/>
            <person name="Detter J.C."/>
            <person name="Han C."/>
            <person name="Larimer F."/>
            <person name="Land M."/>
            <person name="Hauser L."/>
            <person name="Markowitz V."/>
            <person name="Cheng J.-F."/>
            <person name="Hugenholtz P."/>
            <person name="Woyke T."/>
            <person name="Wu D."/>
            <person name="Klenk H.-P."/>
            <person name="Eisen J.A."/>
        </authorList>
    </citation>
    <scope>NUCLEOTIDE SEQUENCE [LARGE SCALE GENOMIC DNA]</scope>
    <source>
        <strain evidence="2">ATCC 700099 / DSM 44233 / CIP 104796 / JCM 9543 / NBRC 105858 / Y-104</strain>
    </source>
</reference>
<protein>
    <submittedName>
        <fullName evidence="1">Uncharacterized protein</fullName>
    </submittedName>
</protein>
<proteinExistence type="predicted"/>
<dbReference type="KEGG" id="nml:Namu_2267"/>
<dbReference type="InParanoid" id="C8XK82"/>
<dbReference type="Proteomes" id="UP000002218">
    <property type="component" value="Chromosome"/>
</dbReference>
<evidence type="ECO:0000313" key="1">
    <source>
        <dbReference type="EMBL" id="ACV78644.1"/>
    </source>
</evidence>
<sequence>MINRPVRHRRRDRGRMVFVAPPVPAWVPEPEPVPTRTSRLVRVAARAGRGPGRLQPVEEAALRTLSDASAVASVLGR</sequence>
<dbReference type="AlphaFoldDB" id="C8XK82"/>
<accession>C8XK82</accession>
<dbReference type="EMBL" id="CP001737">
    <property type="protein sequence ID" value="ACV78644.1"/>
    <property type="molecule type" value="Genomic_DNA"/>
</dbReference>
<name>C8XK82_NAKMY</name>
<evidence type="ECO:0000313" key="2">
    <source>
        <dbReference type="Proteomes" id="UP000002218"/>
    </source>
</evidence>
<reference evidence="1 2" key="2">
    <citation type="journal article" date="2010" name="Stand. Genomic Sci.">
        <title>Complete genome sequence of Nakamurella multipartita type strain (Y-104).</title>
        <authorList>
            <person name="Tice H."/>
            <person name="Mayilraj S."/>
            <person name="Sims D."/>
            <person name="Lapidus A."/>
            <person name="Nolan M."/>
            <person name="Lucas S."/>
            <person name="Glavina Del Rio T."/>
            <person name="Copeland A."/>
            <person name="Cheng J.F."/>
            <person name="Meincke L."/>
            <person name="Bruce D."/>
            <person name="Goodwin L."/>
            <person name="Pitluck S."/>
            <person name="Ivanova N."/>
            <person name="Mavromatis K."/>
            <person name="Ovchinnikova G."/>
            <person name="Pati A."/>
            <person name="Chen A."/>
            <person name="Palaniappan K."/>
            <person name="Land M."/>
            <person name="Hauser L."/>
            <person name="Chang Y.J."/>
            <person name="Jeffries C.D."/>
            <person name="Detter J.C."/>
            <person name="Brettin T."/>
            <person name="Rohde M."/>
            <person name="Goker M."/>
            <person name="Bristow J."/>
            <person name="Eisen J.A."/>
            <person name="Markowitz V."/>
            <person name="Hugenholtz P."/>
            <person name="Kyrpides N.C."/>
            <person name="Klenk H.P."/>
            <person name="Chen F."/>
        </authorList>
    </citation>
    <scope>NUCLEOTIDE SEQUENCE [LARGE SCALE GENOMIC DNA]</scope>
    <source>
        <strain evidence="2">ATCC 700099 / DSM 44233 / CIP 104796 / JCM 9543 / NBRC 105858 / Y-104</strain>
    </source>
</reference>
<dbReference type="RefSeq" id="WP_015747534.1">
    <property type="nucleotide sequence ID" value="NC_013235.1"/>
</dbReference>
<gene>
    <name evidence="1" type="ordered locus">Namu_2267</name>
</gene>
<keyword evidence="2" id="KW-1185">Reference proteome</keyword>
<organism evidence="1 2">
    <name type="scientific">Nakamurella multipartita (strain ATCC 700099 / DSM 44233 / CIP 104796 / JCM 9543 / NBRC 105858 / Y-104)</name>
    <name type="common">Microsphaera multipartita</name>
    <dbReference type="NCBI Taxonomy" id="479431"/>
    <lineage>
        <taxon>Bacteria</taxon>
        <taxon>Bacillati</taxon>
        <taxon>Actinomycetota</taxon>
        <taxon>Actinomycetes</taxon>
        <taxon>Nakamurellales</taxon>
        <taxon>Nakamurellaceae</taxon>
        <taxon>Nakamurella</taxon>
    </lineage>
</organism>
<dbReference type="HOGENOM" id="CLU_2634392_0_0_11"/>